<sequence length="73" mass="7601">MNLISIVFGVLAALGLVVGFLPLLGWTNWFITLPLGIVGLILGVMSRQRGGTTLNVVVLALAALRLFLGGGLL</sequence>
<dbReference type="KEGG" id="dsc:ABOD76_09275"/>
<evidence type="ECO:0000313" key="2">
    <source>
        <dbReference type="EMBL" id="XBV86485.1"/>
    </source>
</evidence>
<dbReference type="AlphaFoldDB" id="A0AAU7UDK0"/>
<dbReference type="RefSeq" id="WP_350244554.1">
    <property type="nucleotide sequence ID" value="NZ_CP158299.1"/>
</dbReference>
<gene>
    <name evidence="2" type="ORF">ABOD76_09275</name>
</gene>
<feature type="transmembrane region" description="Helical" evidence="1">
    <location>
        <begin position="29"/>
        <end position="46"/>
    </location>
</feature>
<dbReference type="EMBL" id="CP158299">
    <property type="protein sequence ID" value="XBV86485.1"/>
    <property type="molecule type" value="Genomic_DNA"/>
</dbReference>
<keyword evidence="1" id="KW-1133">Transmembrane helix</keyword>
<feature type="transmembrane region" description="Helical" evidence="1">
    <location>
        <begin position="53"/>
        <end position="72"/>
    </location>
</feature>
<reference evidence="2" key="1">
    <citation type="submission" date="2024-06" db="EMBL/GenBank/DDBJ databases">
        <title>Draft Genome Sequence of Deinococcus sonorensis Type Strain KR-87, a Biofilm Producing Representative of the Genus Deinococcus.</title>
        <authorList>
            <person name="Boren L.S."/>
            <person name="Grosso R.A."/>
            <person name="Hugenberg-Cox A.N."/>
            <person name="Hill J.T.E."/>
            <person name="Albert C.M."/>
            <person name="Tuohy J.M."/>
        </authorList>
    </citation>
    <scope>NUCLEOTIDE SEQUENCE</scope>
    <source>
        <strain evidence="2">KR-87</strain>
    </source>
</reference>
<proteinExistence type="predicted"/>
<evidence type="ECO:0000256" key="1">
    <source>
        <dbReference type="SAM" id="Phobius"/>
    </source>
</evidence>
<accession>A0AAU7UDK0</accession>
<keyword evidence="1" id="KW-0472">Membrane</keyword>
<protein>
    <submittedName>
        <fullName evidence="2">Uncharacterized protein</fullName>
    </submittedName>
</protein>
<keyword evidence="1" id="KW-0812">Transmembrane</keyword>
<organism evidence="2">
    <name type="scientific">Deinococcus sonorensis KR-87</name>
    <dbReference type="NCBI Taxonomy" id="694439"/>
    <lineage>
        <taxon>Bacteria</taxon>
        <taxon>Thermotogati</taxon>
        <taxon>Deinococcota</taxon>
        <taxon>Deinococci</taxon>
        <taxon>Deinococcales</taxon>
        <taxon>Deinococcaceae</taxon>
        <taxon>Deinococcus</taxon>
    </lineage>
</organism>
<name>A0AAU7UDK0_9DEIO</name>